<accession>A0A936F079</accession>
<evidence type="ECO:0000256" key="4">
    <source>
        <dbReference type="HAMAP-Rule" id="MF_00171"/>
    </source>
</evidence>
<evidence type="ECO:0000259" key="8">
    <source>
        <dbReference type="Pfam" id="PF01416"/>
    </source>
</evidence>
<dbReference type="HAMAP" id="MF_00171">
    <property type="entry name" value="TruA"/>
    <property type="match status" value="1"/>
</dbReference>
<dbReference type="EMBL" id="JADKCH010000001">
    <property type="protein sequence ID" value="MBK8571350.1"/>
    <property type="molecule type" value="Genomic_DNA"/>
</dbReference>
<sequence length="276" mass="30745">MALKAPPIAAFRLLLEYDGSRFQGWQRQGAKQSREGVRTVAGSLEHALHEAGQHLVYLGGAGRTDAGVHALGQVAHLHLEAKGAPRPGELRRILDTALPQDIAVRDVRTCPPRFHARHDAVDRTYLYQISRRRSAFGKPWIWWVKRNLDLDRLGRAWTAFEGDQDVAAFADLDAEEDGHARLLRCEVTEVGALVLLRVRATHFFRRQVRRMVGASVACALGEEEPRRVLEDLRNPTEAANLFWGAKAAPSSGLFLEAVRYSGDPEPGPTRPTLFIP</sequence>
<evidence type="ECO:0000313" key="10">
    <source>
        <dbReference type="Proteomes" id="UP000709959"/>
    </source>
</evidence>
<dbReference type="Gene3D" id="3.30.70.660">
    <property type="entry name" value="Pseudouridine synthase I, catalytic domain, C-terminal subdomain"/>
    <property type="match status" value="1"/>
</dbReference>
<evidence type="ECO:0000256" key="6">
    <source>
        <dbReference type="PIRSR" id="PIRSR001430-2"/>
    </source>
</evidence>
<dbReference type="PANTHER" id="PTHR11142">
    <property type="entry name" value="PSEUDOURIDYLATE SYNTHASE"/>
    <property type="match status" value="1"/>
</dbReference>
<dbReference type="Gene3D" id="3.30.70.580">
    <property type="entry name" value="Pseudouridine synthase I, catalytic domain, N-terminal subdomain"/>
    <property type="match status" value="1"/>
</dbReference>
<dbReference type="InterPro" id="IPR020097">
    <property type="entry name" value="PsdUridine_synth_TruA_a/b_dom"/>
</dbReference>
<name>A0A936F079_9BACT</name>
<dbReference type="GO" id="GO:0031119">
    <property type="term" value="P:tRNA pseudouridine synthesis"/>
    <property type="evidence" value="ECO:0007669"/>
    <property type="project" value="UniProtKB-UniRule"/>
</dbReference>
<evidence type="ECO:0000313" key="9">
    <source>
        <dbReference type="EMBL" id="MBK8571350.1"/>
    </source>
</evidence>
<feature type="active site" description="Nucleophile" evidence="4 5">
    <location>
        <position position="65"/>
    </location>
</feature>
<gene>
    <name evidence="4" type="primary">truA</name>
    <name evidence="9" type="ORF">IPN91_01650</name>
</gene>
<comment type="subunit">
    <text evidence="4">Homodimer.</text>
</comment>
<feature type="domain" description="Pseudouridine synthase I TruA alpha/beta" evidence="8">
    <location>
        <begin position="158"/>
        <end position="261"/>
    </location>
</feature>
<dbReference type="EC" id="5.4.99.12" evidence="4"/>
<evidence type="ECO:0000256" key="2">
    <source>
        <dbReference type="ARBA" id="ARBA00022694"/>
    </source>
</evidence>
<evidence type="ECO:0000256" key="5">
    <source>
        <dbReference type="PIRSR" id="PIRSR001430-1"/>
    </source>
</evidence>
<dbReference type="InterPro" id="IPR020095">
    <property type="entry name" value="PsdUridine_synth_TruA_C"/>
</dbReference>
<organism evidence="9 10">
    <name type="scientific">Candidatus Geothrix odensensis</name>
    <dbReference type="NCBI Taxonomy" id="2954440"/>
    <lineage>
        <taxon>Bacteria</taxon>
        <taxon>Pseudomonadati</taxon>
        <taxon>Acidobacteriota</taxon>
        <taxon>Holophagae</taxon>
        <taxon>Holophagales</taxon>
        <taxon>Holophagaceae</taxon>
        <taxon>Geothrix</taxon>
    </lineage>
</organism>
<dbReference type="GO" id="GO:0160147">
    <property type="term" value="F:tRNA pseudouridine(38-40) synthase activity"/>
    <property type="evidence" value="ECO:0007669"/>
    <property type="project" value="UniProtKB-EC"/>
</dbReference>
<evidence type="ECO:0000256" key="3">
    <source>
        <dbReference type="ARBA" id="ARBA00023235"/>
    </source>
</evidence>
<evidence type="ECO:0000256" key="1">
    <source>
        <dbReference type="ARBA" id="ARBA00009375"/>
    </source>
</evidence>
<dbReference type="Proteomes" id="UP000709959">
    <property type="component" value="Unassembled WGS sequence"/>
</dbReference>
<comment type="caution">
    <text evidence="4">Lacks conserved residue(s) required for the propagation of feature annotation.</text>
</comment>
<dbReference type="SUPFAM" id="SSF55120">
    <property type="entry name" value="Pseudouridine synthase"/>
    <property type="match status" value="1"/>
</dbReference>
<reference evidence="9 10" key="1">
    <citation type="submission" date="2020-10" db="EMBL/GenBank/DDBJ databases">
        <title>Connecting structure to function with the recovery of over 1000 high-quality activated sludge metagenome-assembled genomes encoding full-length rRNA genes using long-read sequencing.</title>
        <authorList>
            <person name="Singleton C.M."/>
            <person name="Petriglieri F."/>
            <person name="Kristensen J.M."/>
            <person name="Kirkegaard R.H."/>
            <person name="Michaelsen T.Y."/>
            <person name="Andersen M.H."/>
            <person name="Karst S.M."/>
            <person name="Dueholm M.S."/>
            <person name="Nielsen P.H."/>
            <person name="Albertsen M."/>
        </authorList>
    </citation>
    <scope>NUCLEOTIDE SEQUENCE [LARGE SCALE GENOMIC DNA]</scope>
    <source>
        <strain evidence="9">OdNE_18-Q3-R46-58_MAXAC.008</strain>
    </source>
</reference>
<dbReference type="InterPro" id="IPR001406">
    <property type="entry name" value="PsdUridine_synth_TruA"/>
</dbReference>
<dbReference type="FunFam" id="3.30.70.580:FF:000001">
    <property type="entry name" value="tRNA pseudouridine synthase A"/>
    <property type="match status" value="1"/>
</dbReference>
<protein>
    <recommendedName>
        <fullName evidence="4">tRNA pseudouridine synthase A</fullName>
        <ecNumber evidence="4">5.4.99.12</ecNumber>
    </recommendedName>
    <alternativeName>
        <fullName evidence="4">tRNA pseudouridine(38-40) synthase</fullName>
    </alternativeName>
    <alternativeName>
        <fullName evidence="4">tRNA pseudouridylate synthase I</fullName>
    </alternativeName>
    <alternativeName>
        <fullName evidence="4">tRNA-uridine isomerase I</fullName>
    </alternativeName>
</protein>
<comment type="function">
    <text evidence="4">Formation of pseudouridine at positions 38, 39 and 40 in the anticodon stem and loop of transfer RNAs.</text>
</comment>
<evidence type="ECO:0000256" key="7">
    <source>
        <dbReference type="RuleBase" id="RU003792"/>
    </source>
</evidence>
<keyword evidence="2 4" id="KW-0819">tRNA processing</keyword>
<dbReference type="PIRSF" id="PIRSF001430">
    <property type="entry name" value="tRNA_psdUrid_synth"/>
    <property type="match status" value="1"/>
</dbReference>
<dbReference type="AlphaFoldDB" id="A0A936F079"/>
<feature type="binding site" evidence="4 6">
    <location>
        <position position="125"/>
    </location>
    <ligand>
        <name>substrate</name>
    </ligand>
</feature>
<comment type="similarity">
    <text evidence="1 4 7">Belongs to the tRNA pseudouridine synthase TruA family.</text>
</comment>
<keyword evidence="3 4" id="KW-0413">Isomerase</keyword>
<comment type="caution">
    <text evidence="9">The sequence shown here is derived from an EMBL/GenBank/DDBJ whole genome shotgun (WGS) entry which is preliminary data.</text>
</comment>
<dbReference type="InterPro" id="IPR020094">
    <property type="entry name" value="TruA/RsuA/RluB/E/F_N"/>
</dbReference>
<dbReference type="InterPro" id="IPR020103">
    <property type="entry name" value="PsdUridine_synth_cat_dom_sf"/>
</dbReference>
<proteinExistence type="inferred from homology"/>
<feature type="domain" description="Pseudouridine synthase I TruA alpha/beta" evidence="8">
    <location>
        <begin position="16"/>
        <end position="118"/>
    </location>
</feature>
<dbReference type="GO" id="GO:0003723">
    <property type="term" value="F:RNA binding"/>
    <property type="evidence" value="ECO:0007669"/>
    <property type="project" value="InterPro"/>
</dbReference>
<dbReference type="Pfam" id="PF01416">
    <property type="entry name" value="PseudoU_synth_1"/>
    <property type="match status" value="2"/>
</dbReference>
<dbReference type="PANTHER" id="PTHR11142:SF0">
    <property type="entry name" value="TRNA PSEUDOURIDINE SYNTHASE-LIKE 1"/>
    <property type="match status" value="1"/>
</dbReference>
<comment type="catalytic activity">
    <reaction evidence="4 7">
        <text>uridine(38/39/40) in tRNA = pseudouridine(38/39/40) in tRNA</text>
        <dbReference type="Rhea" id="RHEA:22376"/>
        <dbReference type="Rhea" id="RHEA-COMP:10085"/>
        <dbReference type="Rhea" id="RHEA-COMP:10087"/>
        <dbReference type="ChEBI" id="CHEBI:65314"/>
        <dbReference type="ChEBI" id="CHEBI:65315"/>
        <dbReference type="EC" id="5.4.99.12"/>
    </reaction>
</comment>